<dbReference type="EMBL" id="QASA01000001">
    <property type="protein sequence ID" value="RDC63979.1"/>
    <property type="molecule type" value="Genomic_DNA"/>
</dbReference>
<gene>
    <name evidence="2" type="ORF">AHMF7616_02589</name>
</gene>
<keyword evidence="2" id="KW-0560">Oxidoreductase</keyword>
<evidence type="ECO:0000313" key="2">
    <source>
        <dbReference type="EMBL" id="RDC63979.1"/>
    </source>
</evidence>
<evidence type="ECO:0000313" key="3">
    <source>
        <dbReference type="Proteomes" id="UP000253919"/>
    </source>
</evidence>
<dbReference type="GO" id="GO:0016491">
    <property type="term" value="F:oxidoreductase activity"/>
    <property type="evidence" value="ECO:0007669"/>
    <property type="project" value="UniProtKB-KW"/>
</dbReference>
<comment type="caution">
    <text evidence="2">The sequence shown here is derived from an EMBL/GenBank/DDBJ whole genome shotgun (WGS) entry which is preliminary data.</text>
</comment>
<sequence>MVNVTSMKYRKLGKTNINVSEISLGTWQVGGKWGEPFSHDTADQILNAALDAGVNFIDTADVYGDGESEKAVGRVVKSRSEWIYVATKCGRRLNPHVNEAYTPEALRAFVEASLRNTGLDTLDLIQLHCPPTEVYYRPEIFELFDRLKEEGKIQNMGVSVEKVEEALKAIEFLNVTTVQIIFNMFRQRPAELFFREAQRRDIGVIVRVPLASGLLTGKFRPETNFAPDDHRNFNRNGEAFDKGETFSGLDYNTGLEAVEEIKKLFPYQQNFAPVALRWILMHEAVSCIIPGASKPSQLYSNLQALEVPDLTPEQREGVKAIYEAKIKPLVHYNW</sequence>
<dbReference type="Pfam" id="PF00248">
    <property type="entry name" value="Aldo_ket_red"/>
    <property type="match status" value="1"/>
</dbReference>
<dbReference type="InterPro" id="IPR023210">
    <property type="entry name" value="NADP_OxRdtase_dom"/>
</dbReference>
<name>A0A369QMB7_9BACT</name>
<keyword evidence="3" id="KW-1185">Reference proteome</keyword>
<organism evidence="2 3">
    <name type="scientific">Adhaeribacter pallidiroseus</name>
    <dbReference type="NCBI Taxonomy" id="2072847"/>
    <lineage>
        <taxon>Bacteria</taxon>
        <taxon>Pseudomonadati</taxon>
        <taxon>Bacteroidota</taxon>
        <taxon>Cytophagia</taxon>
        <taxon>Cytophagales</taxon>
        <taxon>Hymenobacteraceae</taxon>
        <taxon>Adhaeribacter</taxon>
    </lineage>
</organism>
<proteinExistence type="predicted"/>
<dbReference type="InterPro" id="IPR053135">
    <property type="entry name" value="AKR2_Oxidoreductase"/>
</dbReference>
<reference evidence="2 3" key="1">
    <citation type="submission" date="2018-04" db="EMBL/GenBank/DDBJ databases">
        <title>Adhaeribacter sp. HMF7616 genome sequencing and assembly.</title>
        <authorList>
            <person name="Kang H."/>
            <person name="Kang J."/>
            <person name="Cha I."/>
            <person name="Kim H."/>
            <person name="Joh K."/>
        </authorList>
    </citation>
    <scope>NUCLEOTIDE SEQUENCE [LARGE SCALE GENOMIC DNA]</scope>
    <source>
        <strain evidence="2 3">HMF7616</strain>
    </source>
</reference>
<dbReference type="PANTHER" id="PTHR43312:SF1">
    <property type="entry name" value="NADP-DEPENDENT OXIDOREDUCTASE DOMAIN-CONTAINING PROTEIN"/>
    <property type="match status" value="1"/>
</dbReference>
<dbReference type="InterPro" id="IPR036812">
    <property type="entry name" value="NAD(P)_OxRdtase_dom_sf"/>
</dbReference>
<feature type="domain" description="NADP-dependent oxidoreductase" evidence="1">
    <location>
        <begin position="21"/>
        <end position="322"/>
    </location>
</feature>
<dbReference type="CDD" id="cd19086">
    <property type="entry name" value="AKR_AKR11C1"/>
    <property type="match status" value="1"/>
</dbReference>
<protein>
    <submittedName>
        <fullName evidence="2">Putative oxidoreductase YqkF</fullName>
        <ecNumber evidence="2">1.-.-.-</ecNumber>
    </submittedName>
</protein>
<evidence type="ECO:0000259" key="1">
    <source>
        <dbReference type="Pfam" id="PF00248"/>
    </source>
</evidence>
<accession>A0A369QMB7</accession>
<dbReference type="SUPFAM" id="SSF51430">
    <property type="entry name" value="NAD(P)-linked oxidoreductase"/>
    <property type="match status" value="1"/>
</dbReference>
<dbReference type="PRINTS" id="PR00069">
    <property type="entry name" value="ALDKETRDTASE"/>
</dbReference>
<dbReference type="InterPro" id="IPR020471">
    <property type="entry name" value="AKR"/>
</dbReference>
<dbReference type="Gene3D" id="3.20.20.100">
    <property type="entry name" value="NADP-dependent oxidoreductase domain"/>
    <property type="match status" value="1"/>
</dbReference>
<dbReference type="Proteomes" id="UP000253919">
    <property type="component" value="Unassembled WGS sequence"/>
</dbReference>
<dbReference type="AlphaFoldDB" id="A0A369QMB7"/>
<dbReference type="PANTHER" id="PTHR43312">
    <property type="entry name" value="D-THREO-ALDOSE 1-DEHYDROGENASE"/>
    <property type="match status" value="1"/>
</dbReference>
<dbReference type="EC" id="1.-.-.-" evidence="2"/>